<dbReference type="Proteomes" id="UP000242188">
    <property type="component" value="Unassembled WGS sequence"/>
</dbReference>
<dbReference type="EMBL" id="NEDP02004868">
    <property type="protein sequence ID" value="OWF44170.1"/>
    <property type="molecule type" value="Genomic_DNA"/>
</dbReference>
<evidence type="ECO:0000256" key="3">
    <source>
        <dbReference type="PROSITE-ProRule" id="PRU00023"/>
    </source>
</evidence>
<feature type="repeat" description="ANK" evidence="3">
    <location>
        <begin position="493"/>
        <end position="538"/>
    </location>
</feature>
<evidence type="ECO:0000313" key="4">
    <source>
        <dbReference type="EMBL" id="OWF44170.1"/>
    </source>
</evidence>
<keyword evidence="1" id="KW-0677">Repeat</keyword>
<dbReference type="PANTHER" id="PTHR24171:SF9">
    <property type="entry name" value="ANKYRIN REPEAT DOMAIN-CONTAINING PROTEIN 39"/>
    <property type="match status" value="1"/>
</dbReference>
<dbReference type="AlphaFoldDB" id="A0A210Q603"/>
<dbReference type="PANTHER" id="PTHR24171">
    <property type="entry name" value="ANKYRIN REPEAT DOMAIN-CONTAINING PROTEIN 39-RELATED"/>
    <property type="match status" value="1"/>
</dbReference>
<proteinExistence type="predicted"/>
<dbReference type="InterPro" id="IPR002110">
    <property type="entry name" value="Ankyrin_rpt"/>
</dbReference>
<sequence>MWETMSPEKVYSYAHFIHTIIRTGDDKLKVLKENLSSKELTAEVCSKVLHHLVNDKAALYIACEEGHLDIIRYLVSEWKVDIEQRGHYKHKHFHDHVPPLWSCTERNSIEVLRLLISLGADINCTSSTNGTALLVGCLHDSAECVKELIKAGADVNTPNIYGATPLLNAASKGSLSLCEFLINNGADVLGRDCNGRTTLHRAVEENRLDVVKLLIEKGCDCTLLNDTEESAFRQAALKGSHEIVEYIAKNVSLDPIDIIETYELLGAFDAEKDDYEKASKVWVNALELRGLEREKPILKSICDTLGKYTDHVEVSSADEIKGLTSKEEFMVQSLLVRERILGPSHSETIWSLDYCGAVYADMNNYSNCIKLWKCAYKRLVDKRRNCTEDCTFRIQAIMKVFVDIAQERKTSTKFPSKDLLDIFEILICSLQFGCKMFNVRPREEQAAKQIAILMKMALQLMNLLLMQELHASDLDRLKHLAECAVNTGIKDEDGRTLLHLSMEAETSTTNEYTYTLFPSFQVLKLLVDVGANVNGMDNMRNTVLHYCGNSESHQVAGYLLDNHAHADVRNSDGLSALERLISSGYRVCPMEHCTLKCLAATAVTRNKINFQECLPKTLYSFVEIHRFA</sequence>
<organism evidence="4 5">
    <name type="scientific">Mizuhopecten yessoensis</name>
    <name type="common">Japanese scallop</name>
    <name type="synonym">Patinopecten yessoensis</name>
    <dbReference type="NCBI Taxonomy" id="6573"/>
    <lineage>
        <taxon>Eukaryota</taxon>
        <taxon>Metazoa</taxon>
        <taxon>Spiralia</taxon>
        <taxon>Lophotrochozoa</taxon>
        <taxon>Mollusca</taxon>
        <taxon>Bivalvia</taxon>
        <taxon>Autobranchia</taxon>
        <taxon>Pteriomorphia</taxon>
        <taxon>Pectinida</taxon>
        <taxon>Pectinoidea</taxon>
        <taxon>Pectinidae</taxon>
        <taxon>Mizuhopecten</taxon>
    </lineage>
</organism>
<keyword evidence="2 3" id="KW-0040">ANK repeat</keyword>
<dbReference type="Gene3D" id="1.25.40.20">
    <property type="entry name" value="Ankyrin repeat-containing domain"/>
    <property type="match status" value="3"/>
</dbReference>
<dbReference type="Gene3D" id="1.25.40.10">
    <property type="entry name" value="Tetratricopeptide repeat domain"/>
    <property type="match status" value="1"/>
</dbReference>
<dbReference type="STRING" id="6573.A0A210Q603"/>
<gene>
    <name evidence="4" type="ORF">KP79_PYT01748</name>
</gene>
<dbReference type="SUPFAM" id="SSF48403">
    <property type="entry name" value="Ankyrin repeat"/>
    <property type="match status" value="2"/>
</dbReference>
<dbReference type="InterPro" id="IPR011990">
    <property type="entry name" value="TPR-like_helical_dom_sf"/>
</dbReference>
<evidence type="ECO:0000256" key="1">
    <source>
        <dbReference type="ARBA" id="ARBA00022737"/>
    </source>
</evidence>
<keyword evidence="5" id="KW-1185">Reference proteome</keyword>
<dbReference type="OrthoDB" id="448455at2759"/>
<comment type="caution">
    <text evidence="4">The sequence shown here is derived from an EMBL/GenBank/DDBJ whole genome shotgun (WGS) entry which is preliminary data.</text>
</comment>
<feature type="repeat" description="ANK" evidence="3">
    <location>
        <begin position="161"/>
        <end position="193"/>
    </location>
</feature>
<evidence type="ECO:0000256" key="2">
    <source>
        <dbReference type="ARBA" id="ARBA00023043"/>
    </source>
</evidence>
<reference evidence="4 5" key="1">
    <citation type="journal article" date="2017" name="Nat. Ecol. Evol.">
        <title>Scallop genome provides insights into evolution of bilaterian karyotype and development.</title>
        <authorList>
            <person name="Wang S."/>
            <person name="Zhang J."/>
            <person name="Jiao W."/>
            <person name="Li J."/>
            <person name="Xun X."/>
            <person name="Sun Y."/>
            <person name="Guo X."/>
            <person name="Huan P."/>
            <person name="Dong B."/>
            <person name="Zhang L."/>
            <person name="Hu X."/>
            <person name="Sun X."/>
            <person name="Wang J."/>
            <person name="Zhao C."/>
            <person name="Wang Y."/>
            <person name="Wang D."/>
            <person name="Huang X."/>
            <person name="Wang R."/>
            <person name="Lv J."/>
            <person name="Li Y."/>
            <person name="Zhang Z."/>
            <person name="Liu B."/>
            <person name="Lu W."/>
            <person name="Hui Y."/>
            <person name="Liang J."/>
            <person name="Zhou Z."/>
            <person name="Hou R."/>
            <person name="Li X."/>
            <person name="Liu Y."/>
            <person name="Li H."/>
            <person name="Ning X."/>
            <person name="Lin Y."/>
            <person name="Zhao L."/>
            <person name="Xing Q."/>
            <person name="Dou J."/>
            <person name="Li Y."/>
            <person name="Mao J."/>
            <person name="Guo H."/>
            <person name="Dou H."/>
            <person name="Li T."/>
            <person name="Mu C."/>
            <person name="Jiang W."/>
            <person name="Fu Q."/>
            <person name="Fu X."/>
            <person name="Miao Y."/>
            <person name="Liu J."/>
            <person name="Yu Q."/>
            <person name="Li R."/>
            <person name="Liao H."/>
            <person name="Li X."/>
            <person name="Kong Y."/>
            <person name="Jiang Z."/>
            <person name="Chourrout D."/>
            <person name="Li R."/>
            <person name="Bao Z."/>
        </authorList>
    </citation>
    <scope>NUCLEOTIDE SEQUENCE [LARGE SCALE GENOMIC DNA]</scope>
    <source>
        <strain evidence="4 5">PY_sf001</strain>
    </source>
</reference>
<dbReference type="PROSITE" id="PS50297">
    <property type="entry name" value="ANK_REP_REGION"/>
    <property type="match status" value="2"/>
</dbReference>
<protein>
    <submittedName>
        <fullName evidence="4">Protein fem-1-like C</fullName>
    </submittedName>
</protein>
<evidence type="ECO:0000313" key="5">
    <source>
        <dbReference type="Proteomes" id="UP000242188"/>
    </source>
</evidence>
<dbReference type="SMART" id="SM00248">
    <property type="entry name" value="ANK"/>
    <property type="match status" value="8"/>
</dbReference>
<accession>A0A210Q603</accession>
<dbReference type="Pfam" id="PF12796">
    <property type="entry name" value="Ank_2"/>
    <property type="match status" value="3"/>
</dbReference>
<feature type="repeat" description="ANK" evidence="3">
    <location>
        <begin position="194"/>
        <end position="226"/>
    </location>
</feature>
<name>A0A210Q603_MIZYE</name>
<dbReference type="PROSITE" id="PS50088">
    <property type="entry name" value="ANK_REPEAT"/>
    <property type="match status" value="3"/>
</dbReference>
<dbReference type="InterPro" id="IPR036770">
    <property type="entry name" value="Ankyrin_rpt-contain_sf"/>
</dbReference>